<name>A0A1A0QZQ5_MYCPR</name>
<dbReference type="NCBIfam" id="TIGR03618">
    <property type="entry name" value="Rv1155_F420"/>
    <property type="match status" value="1"/>
</dbReference>
<comment type="caution">
    <text evidence="3">The sequence shown here is derived from an EMBL/GenBank/DDBJ whole genome shotgun (WGS) entry which is preliminary data.</text>
</comment>
<dbReference type="Proteomes" id="UP000093902">
    <property type="component" value="Unassembled WGS sequence"/>
</dbReference>
<dbReference type="OrthoDB" id="162914at2"/>
<dbReference type="PANTHER" id="PTHR35176:SF6">
    <property type="entry name" value="HEME OXYGENASE HI_0854-RELATED"/>
    <property type="match status" value="1"/>
</dbReference>
<evidence type="ECO:0000313" key="3">
    <source>
        <dbReference type="EMBL" id="OBB27019.1"/>
    </source>
</evidence>
<dbReference type="GO" id="GO:0070967">
    <property type="term" value="F:coenzyme F420 binding"/>
    <property type="evidence" value="ECO:0007669"/>
    <property type="project" value="TreeGrafter"/>
</dbReference>
<proteinExistence type="predicted"/>
<dbReference type="EMBL" id="LZSO01000031">
    <property type="protein sequence ID" value="OBB27019.1"/>
    <property type="molecule type" value="Genomic_DNA"/>
</dbReference>
<accession>A0A1A0QZQ5</accession>
<dbReference type="GO" id="GO:0016627">
    <property type="term" value="F:oxidoreductase activity, acting on the CH-CH group of donors"/>
    <property type="evidence" value="ECO:0007669"/>
    <property type="project" value="TreeGrafter"/>
</dbReference>
<dbReference type="GO" id="GO:0005829">
    <property type="term" value="C:cytosol"/>
    <property type="evidence" value="ECO:0007669"/>
    <property type="project" value="TreeGrafter"/>
</dbReference>
<evidence type="ECO:0000313" key="4">
    <source>
        <dbReference type="Proteomes" id="UP000093902"/>
    </source>
</evidence>
<dbReference type="InterPro" id="IPR019920">
    <property type="entry name" value="F420-binding_dom_put"/>
</dbReference>
<organism evidence="3 4">
    <name type="scientific">Mycolicibacterium peregrinum</name>
    <name type="common">Mycobacterium peregrinum</name>
    <dbReference type="NCBI Taxonomy" id="43304"/>
    <lineage>
        <taxon>Bacteria</taxon>
        <taxon>Bacillati</taxon>
        <taxon>Actinomycetota</taxon>
        <taxon>Actinomycetes</taxon>
        <taxon>Mycobacteriales</taxon>
        <taxon>Mycobacteriaceae</taxon>
        <taxon>Mycolicibacterium</taxon>
    </lineage>
</organism>
<dbReference type="InterPro" id="IPR052019">
    <property type="entry name" value="F420H2_bilvrd_red/Heme_oxyg"/>
</dbReference>
<gene>
    <name evidence="3" type="ORF">A5792_24555</name>
</gene>
<feature type="domain" description="Pyridoxamine 5'-phosphate oxidase N-terminal" evidence="2">
    <location>
        <begin position="8"/>
        <end position="124"/>
    </location>
</feature>
<reference evidence="4" key="1">
    <citation type="submission" date="2016-06" db="EMBL/GenBank/DDBJ databases">
        <authorList>
            <person name="Sutton G."/>
            <person name="Brinkac L."/>
            <person name="Sanka R."/>
            <person name="Adams M."/>
            <person name="Lau E."/>
            <person name="Mehaffy C."/>
            <person name="Tameris M."/>
            <person name="Hatherill M."/>
            <person name="Hanekom W."/>
            <person name="Mahomed H."/>
            <person name="Mcshane H."/>
        </authorList>
    </citation>
    <scope>NUCLEOTIDE SEQUENCE [LARGE SCALE GENOMIC DNA]</scope>
    <source>
        <strain evidence="4">852002-51209_SCH5440388</strain>
    </source>
</reference>
<dbReference type="RefSeq" id="WP_064933703.1">
    <property type="nucleotide sequence ID" value="NZ_LZSO01000031.1"/>
</dbReference>
<dbReference type="Pfam" id="PF01243">
    <property type="entry name" value="PNPOx_N"/>
    <property type="match status" value="1"/>
</dbReference>
<dbReference type="PANTHER" id="PTHR35176">
    <property type="entry name" value="HEME OXYGENASE HI_0854-RELATED"/>
    <property type="match status" value="1"/>
</dbReference>
<protein>
    <submittedName>
        <fullName evidence="3">PPOX class F420-dependent enzyme</fullName>
    </submittedName>
</protein>
<dbReference type="AlphaFoldDB" id="A0A1A0QZQ5"/>
<dbReference type="InterPro" id="IPR012349">
    <property type="entry name" value="Split_barrel_FMN-bd"/>
</dbReference>
<evidence type="ECO:0000256" key="1">
    <source>
        <dbReference type="ARBA" id="ARBA00023002"/>
    </source>
</evidence>
<evidence type="ECO:0000259" key="2">
    <source>
        <dbReference type="Pfam" id="PF01243"/>
    </source>
</evidence>
<dbReference type="Gene3D" id="2.30.110.10">
    <property type="entry name" value="Electron Transport, Fmn-binding Protein, Chain A"/>
    <property type="match status" value="1"/>
</dbReference>
<dbReference type="InterPro" id="IPR011576">
    <property type="entry name" value="Pyridox_Oxase_N"/>
</dbReference>
<keyword evidence="1" id="KW-0560">Oxidoreductase</keyword>
<sequence>MVAVPDGYEDLLTRPLFGHLATTRPDGTVQVNPMWFEWDGTRLRFTHTTKRQKYRNVTAHPEVAMSIHDPDNPYRYLEVRGVVDEIVPDPTAAFFLALNDRYSGSLNEVPPDAADRVILAVRPTLFSKH</sequence>
<dbReference type="SUPFAM" id="SSF50475">
    <property type="entry name" value="FMN-binding split barrel"/>
    <property type="match status" value="1"/>
</dbReference>